<keyword evidence="2" id="KW-1185">Reference proteome</keyword>
<accession>A0A1J1IAY1</accession>
<dbReference type="Proteomes" id="UP000183832">
    <property type="component" value="Unassembled WGS sequence"/>
</dbReference>
<gene>
    <name evidence="1" type="ORF">CLUMA_CG010762</name>
</gene>
<name>A0A1J1IAY1_9DIPT</name>
<dbReference type="EMBL" id="CVRI01000047">
    <property type="protein sequence ID" value="CRK97371.1"/>
    <property type="molecule type" value="Genomic_DNA"/>
</dbReference>
<proteinExistence type="predicted"/>
<evidence type="ECO:0000313" key="2">
    <source>
        <dbReference type="Proteomes" id="UP000183832"/>
    </source>
</evidence>
<sequence length="139" mass="16315">MFEDTEIKDSVPRECITVHFLANPQDCHEIDMCLPIFQIKIHLSTAIIATPTTRSIPQEIIKYQTERMSCERRMLLSPQTVCSIKHDFKIYPTLDNKRRQKMSSRAYEKLAFKNHFSVPFFSVENFSKAKDFCTNIKVH</sequence>
<protein>
    <submittedName>
        <fullName evidence="1">CLUMA_CG010762, isoform A</fullName>
    </submittedName>
</protein>
<reference evidence="1 2" key="1">
    <citation type="submission" date="2015-04" db="EMBL/GenBank/DDBJ databases">
        <authorList>
            <person name="Syromyatnikov M.Y."/>
            <person name="Popov V.N."/>
        </authorList>
    </citation>
    <scope>NUCLEOTIDE SEQUENCE [LARGE SCALE GENOMIC DNA]</scope>
</reference>
<dbReference type="AlphaFoldDB" id="A0A1J1IAY1"/>
<organism evidence="1 2">
    <name type="scientific">Clunio marinus</name>
    <dbReference type="NCBI Taxonomy" id="568069"/>
    <lineage>
        <taxon>Eukaryota</taxon>
        <taxon>Metazoa</taxon>
        <taxon>Ecdysozoa</taxon>
        <taxon>Arthropoda</taxon>
        <taxon>Hexapoda</taxon>
        <taxon>Insecta</taxon>
        <taxon>Pterygota</taxon>
        <taxon>Neoptera</taxon>
        <taxon>Endopterygota</taxon>
        <taxon>Diptera</taxon>
        <taxon>Nematocera</taxon>
        <taxon>Chironomoidea</taxon>
        <taxon>Chironomidae</taxon>
        <taxon>Clunio</taxon>
    </lineage>
</organism>
<evidence type="ECO:0000313" key="1">
    <source>
        <dbReference type="EMBL" id="CRK97371.1"/>
    </source>
</evidence>